<accession>A0A9D0Z126</accession>
<protein>
    <submittedName>
        <fullName evidence="7">YjcZ family sporulation protein</fullName>
    </submittedName>
</protein>
<evidence type="ECO:0000313" key="7">
    <source>
        <dbReference type="EMBL" id="HIQ64483.1"/>
    </source>
</evidence>
<evidence type="ECO:0000313" key="8">
    <source>
        <dbReference type="Proteomes" id="UP000886725"/>
    </source>
</evidence>
<dbReference type="GO" id="GO:0016020">
    <property type="term" value="C:membrane"/>
    <property type="evidence" value="ECO:0007669"/>
    <property type="project" value="UniProtKB-SubCell"/>
</dbReference>
<dbReference type="NCBIfam" id="TIGR01732">
    <property type="entry name" value="tiny_TM_bacill"/>
    <property type="match status" value="1"/>
</dbReference>
<organism evidence="7 8">
    <name type="scientific">Candidatus Faecenecus gallistercoris</name>
    <dbReference type="NCBI Taxonomy" id="2840793"/>
    <lineage>
        <taxon>Bacteria</taxon>
        <taxon>Bacillati</taxon>
        <taxon>Bacillota</taxon>
        <taxon>Bacillota incertae sedis</taxon>
        <taxon>Candidatus Faecenecus</taxon>
    </lineage>
</organism>
<name>A0A9D0Z126_9FIRM</name>
<reference evidence="7" key="1">
    <citation type="submission" date="2020-10" db="EMBL/GenBank/DDBJ databases">
        <authorList>
            <person name="Gilroy R."/>
        </authorList>
    </citation>
    <scope>NUCLEOTIDE SEQUENCE</scope>
    <source>
        <strain evidence="7">CHK165-10780</strain>
    </source>
</reference>
<evidence type="ECO:0000256" key="4">
    <source>
        <dbReference type="ARBA" id="ARBA00022989"/>
    </source>
</evidence>
<evidence type="ECO:0000256" key="3">
    <source>
        <dbReference type="ARBA" id="ARBA00022692"/>
    </source>
</evidence>
<gene>
    <name evidence="7" type="ORF">IAC85_01965</name>
</gene>
<dbReference type="Pfam" id="PF09680">
    <property type="entry name" value="YjcZ_2"/>
    <property type="match status" value="1"/>
</dbReference>
<evidence type="ECO:0000256" key="1">
    <source>
        <dbReference type="ARBA" id="ARBA00004370"/>
    </source>
</evidence>
<dbReference type="Proteomes" id="UP000886725">
    <property type="component" value="Unassembled WGS sequence"/>
</dbReference>
<evidence type="ECO:0000256" key="2">
    <source>
        <dbReference type="ARBA" id="ARBA00010221"/>
    </source>
</evidence>
<comment type="subcellular location">
    <subcellularLocation>
        <location evidence="1">Membrane</location>
    </subcellularLocation>
</comment>
<dbReference type="InterPro" id="IPR010070">
    <property type="entry name" value="YjcZ-like"/>
</dbReference>
<keyword evidence="5 6" id="KW-0472">Membrane</keyword>
<keyword evidence="4 6" id="KW-1133">Transmembrane helix</keyword>
<feature type="transmembrane region" description="Helical" evidence="6">
    <location>
        <begin position="28"/>
        <end position="46"/>
    </location>
</feature>
<sequence>MYYYGGGNSCNQTPIYSTPCMTYTNNNSSYAIILVLFILLVIVLGARGAR</sequence>
<evidence type="ECO:0000256" key="6">
    <source>
        <dbReference type="SAM" id="Phobius"/>
    </source>
</evidence>
<dbReference type="AlphaFoldDB" id="A0A9D0Z126"/>
<proteinExistence type="inferred from homology"/>
<comment type="similarity">
    <text evidence="2">Belongs to the SscA family.</text>
</comment>
<reference evidence="7" key="2">
    <citation type="journal article" date="2021" name="PeerJ">
        <title>Extensive microbial diversity within the chicken gut microbiome revealed by metagenomics and culture.</title>
        <authorList>
            <person name="Gilroy R."/>
            <person name="Ravi A."/>
            <person name="Getino M."/>
            <person name="Pursley I."/>
            <person name="Horton D.L."/>
            <person name="Alikhan N.F."/>
            <person name="Baker D."/>
            <person name="Gharbi K."/>
            <person name="Hall N."/>
            <person name="Watson M."/>
            <person name="Adriaenssens E.M."/>
            <person name="Foster-Nyarko E."/>
            <person name="Jarju S."/>
            <person name="Secka A."/>
            <person name="Antonio M."/>
            <person name="Oren A."/>
            <person name="Chaudhuri R.R."/>
            <person name="La Ragione R."/>
            <person name="Hildebrand F."/>
            <person name="Pallen M.J."/>
        </authorList>
    </citation>
    <scope>NUCLEOTIDE SEQUENCE</scope>
    <source>
        <strain evidence="7">CHK165-10780</strain>
    </source>
</reference>
<keyword evidence="3 6" id="KW-0812">Transmembrane</keyword>
<dbReference type="EMBL" id="DVFU01000039">
    <property type="protein sequence ID" value="HIQ64483.1"/>
    <property type="molecule type" value="Genomic_DNA"/>
</dbReference>
<evidence type="ECO:0000256" key="5">
    <source>
        <dbReference type="ARBA" id="ARBA00023136"/>
    </source>
</evidence>
<comment type="caution">
    <text evidence="7">The sequence shown here is derived from an EMBL/GenBank/DDBJ whole genome shotgun (WGS) entry which is preliminary data.</text>
</comment>